<name>A0A6M3J783_9ZZZZ</name>
<evidence type="ECO:0000313" key="2">
    <source>
        <dbReference type="EMBL" id="QJA65328.1"/>
    </source>
</evidence>
<gene>
    <name evidence="3" type="ORF">MM415A00356_0025</name>
    <name evidence="2" type="ORF">MM415B00404_0030</name>
</gene>
<proteinExistence type="predicted"/>
<protein>
    <submittedName>
        <fullName evidence="2">Uncharacterized protein</fullName>
    </submittedName>
</protein>
<feature type="compositionally biased region" description="Basic and acidic residues" evidence="1">
    <location>
        <begin position="16"/>
        <end position="36"/>
    </location>
</feature>
<dbReference type="EMBL" id="MT141536">
    <property type="protein sequence ID" value="QJA65328.1"/>
    <property type="molecule type" value="Genomic_DNA"/>
</dbReference>
<accession>A0A6M3J783</accession>
<reference evidence="2" key="1">
    <citation type="submission" date="2020-03" db="EMBL/GenBank/DDBJ databases">
        <title>The deep terrestrial virosphere.</title>
        <authorList>
            <person name="Holmfeldt K."/>
            <person name="Nilsson E."/>
            <person name="Simone D."/>
            <person name="Lopez-Fernandez M."/>
            <person name="Wu X."/>
            <person name="de Brujin I."/>
            <person name="Lundin D."/>
            <person name="Andersson A."/>
            <person name="Bertilsson S."/>
            <person name="Dopson M."/>
        </authorList>
    </citation>
    <scope>NUCLEOTIDE SEQUENCE</scope>
    <source>
        <strain evidence="3">MM415A00356</strain>
        <strain evidence="2">MM415B00404</strain>
    </source>
</reference>
<feature type="region of interest" description="Disordered" evidence="1">
    <location>
        <begin position="1"/>
        <end position="50"/>
    </location>
</feature>
<evidence type="ECO:0000313" key="3">
    <source>
        <dbReference type="EMBL" id="QJA82876.1"/>
    </source>
</evidence>
<sequence length="50" mass="5577">MVKEGSDKKKTKRRVRVVDSDAVHRALARPGRDKMVKGPPTFKSPDRSGT</sequence>
<evidence type="ECO:0000256" key="1">
    <source>
        <dbReference type="SAM" id="MobiDB-lite"/>
    </source>
</evidence>
<dbReference type="EMBL" id="MT142498">
    <property type="protein sequence ID" value="QJA82876.1"/>
    <property type="molecule type" value="Genomic_DNA"/>
</dbReference>
<organism evidence="2">
    <name type="scientific">viral metagenome</name>
    <dbReference type="NCBI Taxonomy" id="1070528"/>
    <lineage>
        <taxon>unclassified sequences</taxon>
        <taxon>metagenomes</taxon>
        <taxon>organismal metagenomes</taxon>
    </lineage>
</organism>
<dbReference type="AlphaFoldDB" id="A0A6M3J783"/>